<feature type="region of interest" description="Disordered" evidence="1">
    <location>
        <begin position="192"/>
        <end position="224"/>
    </location>
</feature>
<comment type="caution">
    <text evidence="2">The sequence shown here is derived from an EMBL/GenBank/DDBJ whole genome shotgun (WGS) entry which is preliminary data.</text>
</comment>
<dbReference type="InterPro" id="IPR001040">
    <property type="entry name" value="TIF_eIF_4E"/>
</dbReference>
<dbReference type="AlphaFoldDB" id="A0A4Z1SP55"/>
<protein>
    <submittedName>
        <fullName evidence="2">Eukaryotic initiation factor 4E</fullName>
    </submittedName>
</protein>
<dbReference type="GO" id="GO:0003743">
    <property type="term" value="F:translation initiation factor activity"/>
    <property type="evidence" value="ECO:0007669"/>
    <property type="project" value="UniProtKB-KW"/>
</dbReference>
<dbReference type="InterPro" id="IPR023398">
    <property type="entry name" value="TIF_eIF4e-like"/>
</dbReference>
<keyword evidence="2" id="KW-0396">Initiation factor</keyword>
<name>A0A4Z1SP55_GIAMU</name>
<gene>
    <name evidence="2" type="ORF">GMRT_14424</name>
</gene>
<evidence type="ECO:0000313" key="3">
    <source>
        <dbReference type="Proteomes" id="UP000315496"/>
    </source>
</evidence>
<dbReference type="Pfam" id="PF01652">
    <property type="entry name" value="IF4E"/>
    <property type="match status" value="1"/>
</dbReference>
<accession>A0A4Z1SP55</accession>
<evidence type="ECO:0000256" key="1">
    <source>
        <dbReference type="SAM" id="MobiDB-lite"/>
    </source>
</evidence>
<dbReference type="GO" id="GO:0003723">
    <property type="term" value="F:RNA binding"/>
    <property type="evidence" value="ECO:0007669"/>
    <property type="project" value="InterPro"/>
</dbReference>
<organism evidence="2 3">
    <name type="scientific">Giardia muris</name>
    <dbReference type="NCBI Taxonomy" id="5742"/>
    <lineage>
        <taxon>Eukaryota</taxon>
        <taxon>Metamonada</taxon>
        <taxon>Diplomonadida</taxon>
        <taxon>Hexamitidae</taxon>
        <taxon>Giardiinae</taxon>
        <taxon>Giardia</taxon>
    </lineage>
</organism>
<dbReference type="SUPFAM" id="SSF55418">
    <property type="entry name" value="eIF4e-like"/>
    <property type="match status" value="1"/>
</dbReference>
<evidence type="ECO:0000313" key="2">
    <source>
        <dbReference type="EMBL" id="TNJ27586.1"/>
    </source>
</evidence>
<feature type="compositionally biased region" description="Low complexity" evidence="1">
    <location>
        <begin position="193"/>
        <end position="202"/>
    </location>
</feature>
<sequence>MKKGGMQLSAGVSLYFSGAFGRRELARDGYANMLTRVTRDPLRTVEDFIRVLTIIPSFLEAQDGFTYYWFHADKRPEWEAECEGAVLAYRHEEPQSVVCSEPERWKEIKACLEGRCLTLAALFVGNSLPGFSSLVNGAVFKVRRTRIVIELWLSRVPTADERKMLGGVLGACLGEDLAPSSLTLTSMDDLIRSSRSSRQSSRATSEDTRRRGSRSGSRLRRGGD</sequence>
<keyword evidence="3" id="KW-1185">Reference proteome</keyword>
<proteinExistence type="predicted"/>
<dbReference type="OrthoDB" id="590761at2759"/>
<reference evidence="2 3" key="1">
    <citation type="submission" date="2019-05" db="EMBL/GenBank/DDBJ databases">
        <title>The compact genome of Giardia muris reveals important steps in the evolution of intestinal protozoan parasites.</title>
        <authorList>
            <person name="Xu F."/>
            <person name="Jimenez-Gonzalez A."/>
            <person name="Einarsson E."/>
            <person name="Astvaldsson A."/>
            <person name="Peirasmaki D."/>
            <person name="Eckmann L."/>
            <person name="Andersson J.O."/>
            <person name="Svard S.G."/>
            <person name="Jerlstrom-Hultqvist J."/>
        </authorList>
    </citation>
    <scope>NUCLEOTIDE SEQUENCE [LARGE SCALE GENOMIC DNA]</scope>
    <source>
        <strain evidence="2 3">Roberts-Thomson</strain>
    </source>
</reference>
<dbReference type="EMBL" id="VDLU01000003">
    <property type="protein sequence ID" value="TNJ27586.1"/>
    <property type="molecule type" value="Genomic_DNA"/>
</dbReference>
<dbReference type="Proteomes" id="UP000315496">
    <property type="component" value="Chromosome 3"/>
</dbReference>
<feature type="compositionally biased region" description="Basic residues" evidence="1">
    <location>
        <begin position="211"/>
        <end position="224"/>
    </location>
</feature>
<keyword evidence="2" id="KW-0648">Protein biosynthesis</keyword>
<dbReference type="VEuPathDB" id="GiardiaDB:GMRT_14424"/>
<dbReference type="Gene3D" id="3.30.760.10">
    <property type="entry name" value="RNA Cap, Translation Initiation Factor Eif4e"/>
    <property type="match status" value="1"/>
</dbReference>